<evidence type="ECO:0000313" key="1">
    <source>
        <dbReference type="EMBL" id="KAI9922377.1"/>
    </source>
</evidence>
<keyword evidence="2" id="KW-1185">Reference proteome</keyword>
<evidence type="ECO:0000313" key="2">
    <source>
        <dbReference type="Proteomes" id="UP001163321"/>
    </source>
</evidence>
<sequence>MVVEETNVLLVPVTSTMSPSPSLVTRRESISDILRDGKKPELALTVHAHAKQVGVALPHDAYDPKSPRVVFAGDFTLEFTWKPHPNLIREKLDDYMSIQCTILADARNIEMVLENARRPSCCVGRRSPTAQWDAIDIAPLMQLLEKCDVHIQVNDLFPHAGRRQQIAVLSFTPIEIFVSYEDVCLVMDTMESLNKALTQRQGASDPHSFSGGNHSDLRSLTRSRTSSRSLVRAAALEKEEIHRYFTCQLPSVNLILINDCDGCDMGLAQLQIERCNVFLNVTHISPKGDHDSASASFESESIATTISGGGSLVVLISYYNLRTRDWHPMCPEWALDACVQGSISSESELHFIFTAPQALDLTVNHGLLEVMASVGGAWKRRAASHTTKEIPDDDTMRGKTAPCIKHISQLLSVR</sequence>
<accession>A0ACC0WVF9</accession>
<dbReference type="EMBL" id="CM047580">
    <property type="protein sequence ID" value="KAI9922377.1"/>
    <property type="molecule type" value="Genomic_DNA"/>
</dbReference>
<organism evidence="1 2">
    <name type="scientific">Peronosclerospora sorghi</name>
    <dbReference type="NCBI Taxonomy" id="230839"/>
    <lineage>
        <taxon>Eukaryota</taxon>
        <taxon>Sar</taxon>
        <taxon>Stramenopiles</taxon>
        <taxon>Oomycota</taxon>
        <taxon>Peronosporomycetes</taxon>
        <taxon>Peronosporales</taxon>
        <taxon>Peronosporaceae</taxon>
        <taxon>Peronosclerospora</taxon>
    </lineage>
</organism>
<name>A0ACC0WVF9_9STRA</name>
<protein>
    <submittedName>
        <fullName evidence="1">Uncharacterized protein</fullName>
    </submittedName>
</protein>
<gene>
    <name evidence="1" type="ORF">PsorP6_001729</name>
</gene>
<proteinExistence type="predicted"/>
<reference evidence="1 2" key="1">
    <citation type="journal article" date="2022" name="bioRxiv">
        <title>The genome of the oomycete Peronosclerospora sorghi, a cosmopolitan pathogen of maize and sorghum, is inflated with dispersed pseudogenes.</title>
        <authorList>
            <person name="Fletcher K."/>
            <person name="Martin F."/>
            <person name="Isakeit T."/>
            <person name="Cavanaugh K."/>
            <person name="Magill C."/>
            <person name="Michelmore R."/>
        </authorList>
    </citation>
    <scope>NUCLEOTIDE SEQUENCE [LARGE SCALE GENOMIC DNA]</scope>
    <source>
        <strain evidence="1">P6</strain>
    </source>
</reference>
<dbReference type="Proteomes" id="UP001163321">
    <property type="component" value="Chromosome 1"/>
</dbReference>
<comment type="caution">
    <text evidence="1">The sequence shown here is derived from an EMBL/GenBank/DDBJ whole genome shotgun (WGS) entry which is preliminary data.</text>
</comment>